<sequence length="342" mass="36467">MGEEVRMSDYDVSGDGDRVLEWEMGLPSDDDLASLSYSLIPANLAMAFSITPERSRTVQDVNRASETTLSSLRSGSSGPNTSSSNNNSNAVEEEEDRVGSSSPGSDSKKQKTSDGDGDGGGGLDPDTEMAAEEGDSGTEDLSGKTLKRPRLVWTPQLHKRFVDVVAHLGIKNAVPKTIMQLMNVEGLTRENVASHLQKYRLYLKRMQGLTNEGPSASDKLFSSTPVPPQSFQDIGGSNGNGNGNGNGQGNGSAGQVRVPIPVPYGGQPMMQMPVYAHHMGMQGYHHQNQGHDPYHQNHHHHHHGAGGGGSGAFESNPYMMQQNKFGSMASYPSVGGGSANEN</sequence>
<dbReference type="PROSITE" id="PS51294">
    <property type="entry name" value="HTH_MYB"/>
    <property type="match status" value="1"/>
</dbReference>
<evidence type="ECO:0000256" key="5">
    <source>
        <dbReference type="SAM" id="MobiDB-lite"/>
    </source>
</evidence>
<evidence type="ECO:0000259" key="6">
    <source>
        <dbReference type="PROSITE" id="PS51294"/>
    </source>
</evidence>
<feature type="region of interest" description="Disordered" evidence="5">
    <location>
        <begin position="283"/>
        <end position="317"/>
    </location>
</feature>
<feature type="region of interest" description="Disordered" evidence="5">
    <location>
        <begin position="212"/>
        <end position="258"/>
    </location>
</feature>
<dbReference type="InterPro" id="IPR044841">
    <property type="entry name" value="LUX/BOA-like"/>
</dbReference>
<evidence type="ECO:0000256" key="1">
    <source>
        <dbReference type="ARBA" id="ARBA00004123"/>
    </source>
</evidence>
<feature type="compositionally biased region" description="Polar residues" evidence="5">
    <location>
        <begin position="212"/>
        <end position="232"/>
    </location>
</feature>
<keyword evidence="2" id="KW-0805">Transcription regulation</keyword>
<dbReference type="NCBIfam" id="TIGR01557">
    <property type="entry name" value="myb_SHAQKYF"/>
    <property type="match status" value="1"/>
</dbReference>
<dbReference type="Pfam" id="PF00249">
    <property type="entry name" value="Myb_DNA-binding"/>
    <property type="match status" value="1"/>
</dbReference>
<dbReference type="Proteomes" id="UP000694864">
    <property type="component" value="Chromosome 6"/>
</dbReference>
<evidence type="ECO:0000256" key="4">
    <source>
        <dbReference type="ARBA" id="ARBA00023242"/>
    </source>
</evidence>
<protein>
    <submittedName>
        <fullName evidence="8 9">Transcription factor LUX</fullName>
    </submittedName>
</protein>
<dbReference type="GeneID" id="104790887"/>
<dbReference type="InterPro" id="IPR006447">
    <property type="entry name" value="Myb_dom_plants"/>
</dbReference>
<keyword evidence="4" id="KW-0539">Nucleus</keyword>
<dbReference type="Gene3D" id="1.10.10.60">
    <property type="entry name" value="Homeodomain-like"/>
    <property type="match status" value="1"/>
</dbReference>
<evidence type="ECO:0000313" key="9">
    <source>
        <dbReference type="RefSeq" id="XP_010514990.1"/>
    </source>
</evidence>
<keyword evidence="7" id="KW-1185">Reference proteome</keyword>
<feature type="compositionally biased region" description="Acidic residues" evidence="5">
    <location>
        <begin position="125"/>
        <end position="138"/>
    </location>
</feature>
<keyword evidence="3" id="KW-0804">Transcription</keyword>
<dbReference type="RefSeq" id="XP_010514989.1">
    <property type="nucleotide sequence ID" value="XM_010516687.2"/>
</dbReference>
<organism evidence="7 8">
    <name type="scientific">Camelina sativa</name>
    <name type="common">False flax</name>
    <name type="synonym">Myagrum sativum</name>
    <dbReference type="NCBI Taxonomy" id="90675"/>
    <lineage>
        <taxon>Eukaryota</taxon>
        <taxon>Viridiplantae</taxon>
        <taxon>Streptophyta</taxon>
        <taxon>Embryophyta</taxon>
        <taxon>Tracheophyta</taxon>
        <taxon>Spermatophyta</taxon>
        <taxon>Magnoliopsida</taxon>
        <taxon>eudicotyledons</taxon>
        <taxon>Gunneridae</taxon>
        <taxon>Pentapetalae</taxon>
        <taxon>rosids</taxon>
        <taxon>malvids</taxon>
        <taxon>Brassicales</taxon>
        <taxon>Brassicaceae</taxon>
        <taxon>Camelineae</taxon>
        <taxon>Camelina</taxon>
    </lineage>
</organism>
<reference evidence="8 9" key="3">
    <citation type="submission" date="2025-05" db="UniProtKB">
        <authorList>
            <consortium name="RefSeq"/>
        </authorList>
    </citation>
    <scope>IDENTIFICATION</scope>
    <source>
        <tissue evidence="8 9">Leaf</tissue>
    </source>
</reference>
<dbReference type="PANTHER" id="PTHR31442:SF21">
    <property type="entry name" value="TRANSCRIPTION FACTOR BOA-RELATED"/>
    <property type="match status" value="1"/>
</dbReference>
<dbReference type="RefSeq" id="XP_010514990.1">
    <property type="nucleotide sequence ID" value="XM_010516688.2"/>
</dbReference>
<comment type="subcellular location">
    <subcellularLocation>
        <location evidence="1">Nucleus</location>
    </subcellularLocation>
</comment>
<gene>
    <name evidence="8 9" type="primary">LOC104790887</name>
</gene>
<feature type="compositionally biased region" description="Low complexity" evidence="5">
    <location>
        <begin position="65"/>
        <end position="89"/>
    </location>
</feature>
<dbReference type="InterPro" id="IPR017930">
    <property type="entry name" value="Myb_dom"/>
</dbReference>
<proteinExistence type="predicted"/>
<name>A0ABM0ZFE7_CAMSA</name>
<feature type="region of interest" description="Disordered" evidence="5">
    <location>
        <begin position="52"/>
        <end position="143"/>
    </location>
</feature>
<feature type="compositionally biased region" description="Gly residues" evidence="5">
    <location>
        <begin position="236"/>
        <end position="252"/>
    </location>
</feature>
<reference evidence="7" key="2">
    <citation type="journal article" date="2014" name="Nat. Commun.">
        <title>The emerging biofuel crop Camelina sativa retains a highly undifferentiated hexaploid genome structure.</title>
        <authorList>
            <person name="Kagale S."/>
            <person name="Koh C."/>
            <person name="Nixon J."/>
            <person name="Bollina V."/>
            <person name="Clarke W.E."/>
            <person name="Tuteja R."/>
            <person name="Spillane C."/>
            <person name="Robinson S.J."/>
            <person name="Links M.G."/>
            <person name="Clarke C."/>
            <person name="Higgins E.E."/>
            <person name="Huebert T."/>
            <person name="Sharpe A.G."/>
            <person name="Parkin I.A."/>
        </authorList>
    </citation>
    <scope>NUCLEOTIDE SEQUENCE [LARGE SCALE GENOMIC DNA]</scope>
    <source>
        <strain evidence="7">r\DH55</strain>
    </source>
</reference>
<reference evidence="7" key="1">
    <citation type="journal article" date="1997" name="Nucleic Acids Res.">
        <title>tRNAscan-SE: a program for improved detection of transfer RNA genes in genomic sequence.</title>
        <authorList>
            <person name="Lowe T.M."/>
            <person name="Eddy S.R."/>
        </authorList>
    </citation>
    <scope>NUCLEOTIDE SEQUENCE [LARGE SCALE GENOMIC DNA]</scope>
    <source>
        <strain evidence="7">r\DH55</strain>
    </source>
</reference>
<dbReference type="PANTHER" id="PTHR31442">
    <property type="entry name" value="HOMEODOMAIN-LIKE SUPERFAMILY PROTEIN-RELATED"/>
    <property type="match status" value="1"/>
</dbReference>
<evidence type="ECO:0000256" key="2">
    <source>
        <dbReference type="ARBA" id="ARBA00023015"/>
    </source>
</evidence>
<dbReference type="InterPro" id="IPR009057">
    <property type="entry name" value="Homeodomain-like_sf"/>
</dbReference>
<evidence type="ECO:0000313" key="7">
    <source>
        <dbReference type="Proteomes" id="UP000694864"/>
    </source>
</evidence>
<evidence type="ECO:0000313" key="8">
    <source>
        <dbReference type="RefSeq" id="XP_010514989.1"/>
    </source>
</evidence>
<accession>A0ABM0ZFE7</accession>
<dbReference type="SUPFAM" id="SSF46689">
    <property type="entry name" value="Homeodomain-like"/>
    <property type="match status" value="1"/>
</dbReference>
<evidence type="ECO:0000256" key="3">
    <source>
        <dbReference type="ARBA" id="ARBA00023163"/>
    </source>
</evidence>
<feature type="domain" description="HTH myb-type" evidence="6">
    <location>
        <begin position="153"/>
        <end position="204"/>
    </location>
</feature>
<dbReference type="InterPro" id="IPR001005">
    <property type="entry name" value="SANT/Myb"/>
</dbReference>